<dbReference type="PATRIC" id="fig|471514.4.peg.2917"/>
<dbReference type="STRING" id="471514.AN477_02915"/>
<proteinExistence type="predicted"/>
<feature type="transmembrane region" description="Helical" evidence="3">
    <location>
        <begin position="47"/>
        <end position="65"/>
    </location>
</feature>
<protein>
    <recommendedName>
        <fullName evidence="6">Peptidase</fullName>
    </recommendedName>
</protein>
<evidence type="ECO:0000313" key="4">
    <source>
        <dbReference type="EMBL" id="KPV45324.1"/>
    </source>
</evidence>
<evidence type="ECO:0000256" key="3">
    <source>
        <dbReference type="SAM" id="Phobius"/>
    </source>
</evidence>
<dbReference type="GO" id="GO:0030436">
    <property type="term" value="P:asexual sporulation"/>
    <property type="evidence" value="ECO:0007669"/>
    <property type="project" value="InterPro"/>
</dbReference>
<keyword evidence="3" id="KW-0812">Transmembrane</keyword>
<gene>
    <name evidence="4" type="ORF">AN477_02915</name>
</gene>
<feature type="transmembrane region" description="Helical" evidence="3">
    <location>
        <begin position="12"/>
        <end position="35"/>
    </location>
</feature>
<dbReference type="GO" id="GO:0006508">
    <property type="term" value="P:proteolysis"/>
    <property type="evidence" value="ECO:0007669"/>
    <property type="project" value="InterPro"/>
</dbReference>
<dbReference type="GO" id="GO:0004190">
    <property type="term" value="F:aspartic-type endopeptidase activity"/>
    <property type="evidence" value="ECO:0007669"/>
    <property type="project" value="InterPro"/>
</dbReference>
<comment type="caution">
    <text evidence="4">The sequence shown here is derived from an EMBL/GenBank/DDBJ whole genome shotgun (WGS) entry which is preliminary data.</text>
</comment>
<feature type="active site" evidence="1">
    <location>
        <position position="193"/>
    </location>
</feature>
<feature type="transmembrane region" description="Helical" evidence="3">
    <location>
        <begin position="99"/>
        <end position="119"/>
    </location>
</feature>
<dbReference type="EMBL" id="LJCO01000011">
    <property type="protein sequence ID" value="KPV45324.1"/>
    <property type="molecule type" value="Genomic_DNA"/>
</dbReference>
<reference evidence="4 5" key="1">
    <citation type="submission" date="2015-09" db="EMBL/GenBank/DDBJ databases">
        <title>Draft genome sequence of Alicyclobacillus ferrooxydans DSM 22381.</title>
        <authorList>
            <person name="Hemp J."/>
        </authorList>
    </citation>
    <scope>NUCLEOTIDE SEQUENCE [LARGE SCALE GENOMIC DNA]</scope>
    <source>
        <strain evidence="4 5">TC-34</strain>
    </source>
</reference>
<name>A0A0P9GVM5_9BACL</name>
<dbReference type="InterPro" id="IPR005081">
    <property type="entry name" value="SpoIIGA"/>
</dbReference>
<dbReference type="PIRSF" id="PIRSF018571">
    <property type="entry name" value="SpoIIGA"/>
    <property type="match status" value="1"/>
</dbReference>
<evidence type="ECO:0000313" key="5">
    <source>
        <dbReference type="Proteomes" id="UP000050482"/>
    </source>
</evidence>
<keyword evidence="5" id="KW-1185">Reference proteome</keyword>
<dbReference type="AlphaFoldDB" id="A0A0P9GVM5"/>
<dbReference type="Pfam" id="PF03419">
    <property type="entry name" value="Peptidase_U4"/>
    <property type="match status" value="1"/>
</dbReference>
<evidence type="ECO:0000256" key="1">
    <source>
        <dbReference type="PIRSR" id="PIRSR018571-1"/>
    </source>
</evidence>
<feature type="region of interest" description="Disordered" evidence="2">
    <location>
        <begin position="314"/>
        <end position="345"/>
    </location>
</feature>
<organism evidence="4 5">
    <name type="scientific">Alicyclobacillus ferrooxydans</name>
    <dbReference type="NCBI Taxonomy" id="471514"/>
    <lineage>
        <taxon>Bacteria</taxon>
        <taxon>Bacillati</taxon>
        <taxon>Bacillota</taxon>
        <taxon>Bacilli</taxon>
        <taxon>Bacillales</taxon>
        <taxon>Alicyclobacillaceae</taxon>
        <taxon>Alicyclobacillus</taxon>
    </lineage>
</organism>
<feature type="transmembrane region" description="Helical" evidence="3">
    <location>
        <begin position="139"/>
        <end position="161"/>
    </location>
</feature>
<accession>A0A0P9GVM5</accession>
<feature type="transmembrane region" description="Helical" evidence="3">
    <location>
        <begin position="71"/>
        <end position="92"/>
    </location>
</feature>
<sequence>MAIAARGDAVPVIYADVVFAVNLLMDGVIIIATTLIIKRRVRPMRTFLGAVFGAAYAMLLFTPQLSFLTTWVGKALASLLMVVIAIPFRSLLELTRNVVVLYCVTFVLAGAVLALHFAAPGMSLAQGTVISGGRIAFQTSVSGLAVVAAIPIAMWLLHVAIGRARRIRHQSQSLVSVTASLGENQVEFVGLLDTGNQLHDPLSGLPVCLLDASVFERLVPDSMGILFQKGVDLLAAIPNLAHEPGMPKLHLVPFRGAGGAQKVTIAIRPDQLWVTHDGADRVLARPCLLALHMDPLSVDARFEAILHTEILTGDDRHDRNTSTQKSEYETSNSVTTAMDSRPIQN</sequence>
<feature type="compositionally biased region" description="Polar residues" evidence="2">
    <location>
        <begin position="321"/>
        <end position="345"/>
    </location>
</feature>
<evidence type="ECO:0008006" key="6">
    <source>
        <dbReference type="Google" id="ProtNLM"/>
    </source>
</evidence>
<evidence type="ECO:0000256" key="2">
    <source>
        <dbReference type="SAM" id="MobiDB-lite"/>
    </source>
</evidence>
<keyword evidence="3" id="KW-0472">Membrane</keyword>
<keyword evidence="3" id="KW-1133">Transmembrane helix</keyword>
<dbReference type="Proteomes" id="UP000050482">
    <property type="component" value="Unassembled WGS sequence"/>
</dbReference>